<gene>
    <name evidence="2" type="ORF">M472_01420</name>
</gene>
<organism evidence="2 3">
    <name type="scientific">Sphingobacterium paucimobilis HER1398</name>
    <dbReference type="NCBI Taxonomy" id="1346330"/>
    <lineage>
        <taxon>Bacteria</taxon>
        <taxon>Pseudomonadati</taxon>
        <taxon>Bacteroidota</taxon>
        <taxon>Sphingobacteriia</taxon>
        <taxon>Sphingobacteriales</taxon>
        <taxon>Sphingobacteriaceae</taxon>
        <taxon>Sphingobacterium</taxon>
    </lineage>
</organism>
<feature type="coiled-coil region" evidence="1">
    <location>
        <begin position="80"/>
        <end position="107"/>
    </location>
</feature>
<dbReference type="OrthoDB" id="710913at2"/>
<dbReference type="PATRIC" id="fig|1346330.5.peg.4150"/>
<dbReference type="GO" id="GO:0043565">
    <property type="term" value="F:sequence-specific DNA binding"/>
    <property type="evidence" value="ECO:0007669"/>
    <property type="project" value="InterPro"/>
</dbReference>
<name>U2H6T0_9SPHI</name>
<keyword evidence="1" id="KW-0175">Coiled coil</keyword>
<reference evidence="2 3" key="1">
    <citation type="journal article" date="2013" name="Genome Announc.">
        <title>The Draft Genome Sequence of Sphingomonas paucimobilis Strain HER1398 (Proteobacteria), Host to the Giant PAU Phage, Indicates That It Is a Member of the Genus Sphingobacterium (Bacteroidetes).</title>
        <authorList>
            <person name="White R.A.III."/>
            <person name="Suttle C.A."/>
        </authorList>
    </citation>
    <scope>NUCLEOTIDE SEQUENCE [LARGE SCALE GENOMIC DNA]</scope>
    <source>
        <strain evidence="2 3">HER1398</strain>
    </source>
</reference>
<evidence type="ECO:0008006" key="4">
    <source>
        <dbReference type="Google" id="ProtNLM"/>
    </source>
</evidence>
<evidence type="ECO:0000313" key="2">
    <source>
        <dbReference type="EMBL" id="ERJ57416.1"/>
    </source>
</evidence>
<dbReference type="RefSeq" id="WP_021072149.1">
    <property type="nucleotide sequence ID" value="NZ_ATDL01000022.1"/>
</dbReference>
<dbReference type="SUPFAM" id="SSF48295">
    <property type="entry name" value="TrpR-like"/>
    <property type="match status" value="1"/>
</dbReference>
<dbReference type="Proteomes" id="UP000016584">
    <property type="component" value="Unassembled WGS sequence"/>
</dbReference>
<dbReference type="EMBL" id="ATDL01000022">
    <property type="protein sequence ID" value="ERJ57416.1"/>
    <property type="molecule type" value="Genomic_DNA"/>
</dbReference>
<protein>
    <recommendedName>
        <fullName evidence="4">Transposase</fullName>
    </recommendedName>
</protein>
<dbReference type="InterPro" id="IPR036388">
    <property type="entry name" value="WH-like_DNA-bd_sf"/>
</dbReference>
<comment type="caution">
    <text evidence="2">The sequence shown here is derived from an EMBL/GenBank/DDBJ whole genome shotgun (WGS) entry which is preliminary data.</text>
</comment>
<dbReference type="Gene3D" id="1.10.10.10">
    <property type="entry name" value="Winged helix-like DNA-binding domain superfamily/Winged helix DNA-binding domain"/>
    <property type="match status" value="1"/>
</dbReference>
<keyword evidence="3" id="KW-1185">Reference proteome</keyword>
<evidence type="ECO:0000313" key="3">
    <source>
        <dbReference type="Proteomes" id="UP000016584"/>
    </source>
</evidence>
<proteinExistence type="predicted"/>
<dbReference type="InterPro" id="IPR010921">
    <property type="entry name" value="Trp_repressor/repl_initiator"/>
</dbReference>
<sequence length="129" mass="15139">MRATNTGKRNRVHKEVKLEIVHAILSGELFLEEAMVKYGIRNEISIINWIKEYRSQVESRMRMTSDFLDQRKVKDETVLVAAIYQKIQELEEDNRLLREQKAYLVEKISVLEMEISQVADASTPYEHGK</sequence>
<evidence type="ECO:0000256" key="1">
    <source>
        <dbReference type="SAM" id="Coils"/>
    </source>
</evidence>
<dbReference type="AlphaFoldDB" id="U2H6T0"/>
<accession>U2H6T0</accession>